<dbReference type="GO" id="GO:0006351">
    <property type="term" value="P:DNA-templated transcription"/>
    <property type="evidence" value="ECO:0007669"/>
    <property type="project" value="InterPro"/>
</dbReference>
<dbReference type="Proteomes" id="UP000714618">
    <property type="component" value="Unassembled WGS sequence"/>
</dbReference>
<reference evidence="5" key="1">
    <citation type="submission" date="2020-06" db="EMBL/GenBank/DDBJ databases">
        <authorList>
            <person name="Onetto C."/>
        </authorList>
    </citation>
    <scope>NUCLEOTIDE SEQUENCE</scope>
</reference>
<dbReference type="SMART" id="SM00906">
    <property type="entry name" value="Fungal_trans"/>
    <property type="match status" value="1"/>
</dbReference>
<keyword evidence="2" id="KW-0539">Nucleus</keyword>
<dbReference type="GO" id="GO:0005634">
    <property type="term" value="C:nucleus"/>
    <property type="evidence" value="ECO:0007669"/>
    <property type="project" value="UniProtKB-SubCell"/>
</dbReference>
<dbReference type="GO" id="GO:0003677">
    <property type="term" value="F:DNA binding"/>
    <property type="evidence" value="ECO:0007669"/>
    <property type="project" value="InterPro"/>
</dbReference>
<protein>
    <recommendedName>
        <fullName evidence="4">Xylanolytic transcriptional activator regulatory domain-containing protein</fullName>
    </recommendedName>
</protein>
<evidence type="ECO:0000259" key="4">
    <source>
        <dbReference type="SMART" id="SM00906"/>
    </source>
</evidence>
<dbReference type="OrthoDB" id="2406834at2759"/>
<organism evidence="5 6">
    <name type="scientific">Aureobasidium mustum</name>
    <dbReference type="NCBI Taxonomy" id="2773714"/>
    <lineage>
        <taxon>Eukaryota</taxon>
        <taxon>Fungi</taxon>
        <taxon>Dikarya</taxon>
        <taxon>Ascomycota</taxon>
        <taxon>Pezizomycotina</taxon>
        <taxon>Dothideomycetes</taxon>
        <taxon>Dothideomycetidae</taxon>
        <taxon>Dothideales</taxon>
        <taxon>Saccotheciaceae</taxon>
        <taxon>Aureobasidium</taxon>
    </lineage>
</organism>
<evidence type="ECO:0000256" key="1">
    <source>
        <dbReference type="ARBA" id="ARBA00004123"/>
    </source>
</evidence>
<dbReference type="Pfam" id="PF04082">
    <property type="entry name" value="Fungal_trans"/>
    <property type="match status" value="1"/>
</dbReference>
<proteinExistence type="predicted"/>
<evidence type="ECO:0000256" key="2">
    <source>
        <dbReference type="ARBA" id="ARBA00023242"/>
    </source>
</evidence>
<dbReference type="InterPro" id="IPR007219">
    <property type="entry name" value="XnlR_reg_dom"/>
</dbReference>
<dbReference type="PANTHER" id="PTHR31001:SF81">
    <property type="entry name" value="ZN(II)2CYS6 TRANSCRIPTION FACTOR"/>
    <property type="match status" value="1"/>
</dbReference>
<dbReference type="CDD" id="cd12148">
    <property type="entry name" value="fungal_TF_MHR"/>
    <property type="match status" value="1"/>
</dbReference>
<keyword evidence="6" id="KW-1185">Reference proteome</keyword>
<gene>
    <name evidence="5" type="ORF">AWRI4233_LOCUS8915</name>
</gene>
<evidence type="ECO:0000256" key="3">
    <source>
        <dbReference type="SAM" id="MobiDB-lite"/>
    </source>
</evidence>
<accession>A0A9N8KA96</accession>
<feature type="compositionally biased region" description="Polar residues" evidence="3">
    <location>
        <begin position="54"/>
        <end position="72"/>
    </location>
</feature>
<dbReference type="InterPro" id="IPR050613">
    <property type="entry name" value="Sec_Metabolite_Reg"/>
</dbReference>
<sequence length="606" mass="67929">MSGLPSDSPSVFSSHHPPHLPPVQQFAQQSPYHAAAYGSVPVTPVNAFAPSLPPLQTSTSGSPAQDAKTSTPDGERTKPKQKRNKPTLSCEECVERKTKKDNGVEKQRHMVKPPPAKIRKLNGSFDGSSSSPSSVTGIKQVPFSKQTPSNIFGIGSSHPFTNYWTCQGGLPEVLAVLPSKQQADILIAKYFECVAPVYPFLHRRTFYVAYERFWALPEKERETADADLIALHFALYAMGTQFMDLASYDAKSSSAEFLASAANQALRIYSYLNRSSLRALGAQILLCYFLMNDNHASDAYAWSGIIVRQAYALRLHRDPDIILPNISPVEKHTRRRFWQAILHQDTFLTVLLKLPPTATHSDVSIDSLTNETEVEAQDSTRYTGSSARIENLMSINVIAPPQDTPKQPEPPILPHQRITEDVDKADVLYVKSLWRLALKVQENLCSPVSLSIPIAKTPRAKTTLVNSFREIWKSAPSFLTTSDYETLRQMSQNSGRAVRQNLFFTSNYYHCLMIIQAFEDAEVGVELNFRGALEAAHEAIWAYFKLNDFFESDAGVWWVFQHRAFEEACKEAVRRMIDLLQRQGGSQEMNKHRHGALLTAYEHVAI</sequence>
<feature type="region of interest" description="Disordered" evidence="3">
    <location>
        <begin position="1"/>
        <end position="28"/>
    </location>
</feature>
<dbReference type="PANTHER" id="PTHR31001">
    <property type="entry name" value="UNCHARACTERIZED TRANSCRIPTIONAL REGULATORY PROTEIN"/>
    <property type="match status" value="1"/>
</dbReference>
<evidence type="ECO:0000313" key="5">
    <source>
        <dbReference type="EMBL" id="CAD0100090.1"/>
    </source>
</evidence>
<evidence type="ECO:0000313" key="6">
    <source>
        <dbReference type="Proteomes" id="UP000714618"/>
    </source>
</evidence>
<feature type="compositionally biased region" description="Low complexity" evidence="3">
    <location>
        <begin position="1"/>
        <end position="15"/>
    </location>
</feature>
<dbReference type="AlphaFoldDB" id="A0A9N8KA96"/>
<name>A0A9N8KA96_9PEZI</name>
<feature type="domain" description="Xylanolytic transcriptional activator regulatory" evidence="4">
    <location>
        <begin position="299"/>
        <end position="374"/>
    </location>
</feature>
<feature type="region of interest" description="Disordered" evidence="3">
    <location>
        <begin position="43"/>
        <end position="137"/>
    </location>
</feature>
<feature type="compositionally biased region" description="Basic and acidic residues" evidence="3">
    <location>
        <begin position="93"/>
        <end position="108"/>
    </location>
</feature>
<dbReference type="EMBL" id="CAIJEO010000011">
    <property type="protein sequence ID" value="CAD0100090.1"/>
    <property type="molecule type" value="Genomic_DNA"/>
</dbReference>
<dbReference type="GO" id="GO:0008270">
    <property type="term" value="F:zinc ion binding"/>
    <property type="evidence" value="ECO:0007669"/>
    <property type="project" value="InterPro"/>
</dbReference>
<comment type="subcellular location">
    <subcellularLocation>
        <location evidence="1">Nucleus</location>
    </subcellularLocation>
</comment>
<comment type="caution">
    <text evidence="5">The sequence shown here is derived from an EMBL/GenBank/DDBJ whole genome shotgun (WGS) entry which is preliminary data.</text>
</comment>